<dbReference type="Proteomes" id="UP000285301">
    <property type="component" value="Unassembled WGS sequence"/>
</dbReference>
<proteinExistence type="predicted"/>
<accession>A0A443QUX9</accession>
<keyword evidence="3" id="KW-1185">Reference proteome</keyword>
<gene>
    <name evidence="2" type="ORF">B4U79_18240</name>
</gene>
<comment type="caution">
    <text evidence="2">The sequence shown here is derived from an EMBL/GenBank/DDBJ whole genome shotgun (WGS) entry which is preliminary data.</text>
</comment>
<dbReference type="SUPFAM" id="SSF57850">
    <property type="entry name" value="RING/U-box"/>
    <property type="match status" value="1"/>
</dbReference>
<dbReference type="AlphaFoldDB" id="A0A443QUX9"/>
<protein>
    <submittedName>
        <fullName evidence="2">RING finger protein 37-like protein</fullName>
    </submittedName>
</protein>
<reference evidence="2 3" key="1">
    <citation type="journal article" date="2018" name="Gigascience">
        <title>Genomes of trombidid mites reveal novel predicted allergens and laterally-transferred genes associated with secondary metabolism.</title>
        <authorList>
            <person name="Dong X."/>
            <person name="Chaisiri K."/>
            <person name="Xia D."/>
            <person name="Armstrong S.D."/>
            <person name="Fang Y."/>
            <person name="Donnelly M.J."/>
            <person name="Kadowaki T."/>
            <person name="McGarry J.W."/>
            <person name="Darby A.C."/>
            <person name="Makepeace B.L."/>
        </authorList>
    </citation>
    <scope>NUCLEOTIDE SEQUENCE [LARGE SCALE GENOMIC DNA]</scope>
    <source>
        <strain evidence="2">UoL-WK</strain>
    </source>
</reference>
<dbReference type="EMBL" id="NCKU01003850">
    <property type="protein sequence ID" value="RWS06837.1"/>
    <property type="molecule type" value="Genomic_DNA"/>
</dbReference>
<dbReference type="InterPro" id="IPR039925">
    <property type="entry name" value="RNF37_RING-Ubox"/>
</dbReference>
<dbReference type="InterPro" id="IPR013083">
    <property type="entry name" value="Znf_RING/FYVE/PHD"/>
</dbReference>
<dbReference type="InterPro" id="IPR039847">
    <property type="entry name" value="Ubox5"/>
</dbReference>
<evidence type="ECO:0000313" key="3">
    <source>
        <dbReference type="Proteomes" id="UP000285301"/>
    </source>
</evidence>
<dbReference type="PANTHER" id="PTHR13492">
    <property type="entry name" value="RING FINGER PROTEIN 37"/>
    <property type="match status" value="1"/>
</dbReference>
<dbReference type="GO" id="GO:0000209">
    <property type="term" value="P:protein polyubiquitination"/>
    <property type="evidence" value="ECO:0007669"/>
    <property type="project" value="TreeGrafter"/>
</dbReference>
<name>A0A443QUX9_9ACAR</name>
<dbReference type="PROSITE" id="PS51698">
    <property type="entry name" value="U_BOX"/>
    <property type="match status" value="1"/>
</dbReference>
<dbReference type="Pfam" id="PF19318">
    <property type="entry name" value="DUF5918"/>
    <property type="match status" value="1"/>
</dbReference>
<dbReference type="GO" id="GO:0034450">
    <property type="term" value="F:ubiquitin-ubiquitin ligase activity"/>
    <property type="evidence" value="ECO:0007669"/>
    <property type="project" value="TreeGrafter"/>
</dbReference>
<dbReference type="GO" id="GO:0005634">
    <property type="term" value="C:nucleus"/>
    <property type="evidence" value="ECO:0007669"/>
    <property type="project" value="TreeGrafter"/>
</dbReference>
<dbReference type="CDD" id="cd16660">
    <property type="entry name" value="RING-Ubox_RNF37"/>
    <property type="match status" value="1"/>
</dbReference>
<evidence type="ECO:0000313" key="2">
    <source>
        <dbReference type="EMBL" id="RWS06837.1"/>
    </source>
</evidence>
<dbReference type="SMART" id="SM00504">
    <property type="entry name" value="Ubox"/>
    <property type="match status" value="1"/>
</dbReference>
<dbReference type="STRING" id="1965070.A0A443QUX9"/>
<dbReference type="OrthoDB" id="20295at2759"/>
<dbReference type="PANTHER" id="PTHR13492:SF2">
    <property type="entry name" value="RING FINGER PROTEIN 37"/>
    <property type="match status" value="1"/>
</dbReference>
<feature type="domain" description="U-box" evidence="1">
    <location>
        <begin position="231"/>
        <end position="311"/>
    </location>
</feature>
<dbReference type="InterPro" id="IPR045696">
    <property type="entry name" value="Ubox5_N"/>
</dbReference>
<organism evidence="2 3">
    <name type="scientific">Dinothrombium tinctorium</name>
    <dbReference type="NCBI Taxonomy" id="1965070"/>
    <lineage>
        <taxon>Eukaryota</taxon>
        <taxon>Metazoa</taxon>
        <taxon>Ecdysozoa</taxon>
        <taxon>Arthropoda</taxon>
        <taxon>Chelicerata</taxon>
        <taxon>Arachnida</taxon>
        <taxon>Acari</taxon>
        <taxon>Acariformes</taxon>
        <taxon>Trombidiformes</taxon>
        <taxon>Prostigmata</taxon>
        <taxon>Anystina</taxon>
        <taxon>Parasitengona</taxon>
        <taxon>Trombidioidea</taxon>
        <taxon>Trombidiidae</taxon>
        <taxon>Dinothrombium</taxon>
    </lineage>
</organism>
<dbReference type="Pfam" id="PF04564">
    <property type="entry name" value="U-box"/>
    <property type="match status" value="1"/>
</dbReference>
<dbReference type="InterPro" id="IPR003613">
    <property type="entry name" value="Ubox_domain"/>
</dbReference>
<dbReference type="GO" id="GO:0031625">
    <property type="term" value="F:ubiquitin protein ligase binding"/>
    <property type="evidence" value="ECO:0007669"/>
    <property type="project" value="TreeGrafter"/>
</dbReference>
<dbReference type="Gene3D" id="3.30.40.10">
    <property type="entry name" value="Zinc/RING finger domain, C3HC4 (zinc finger)"/>
    <property type="match status" value="1"/>
</dbReference>
<evidence type="ECO:0000259" key="1">
    <source>
        <dbReference type="PROSITE" id="PS51698"/>
    </source>
</evidence>
<sequence length="389" mass="44540">MAINFVTSKLGTKISSNQVFADGYELQNLLLENLNPGCRVEYFVKPPIDIVFTFMCPIDIRFIVCELKVGEQKTNAFQVFVSKDEKEQKFTHQCSFIETNKDCACLTNTKYFQNHLMKKFVTQLPKFSSIDNCETIYVSRNHQPCFMNVKRLQLRLLKAQNSSVCCLKSVKIFGQPNHSVAKDKRIIEALTVYCKAKSEESRNEREAKGQKRPFEPDVEKGAANAEIEDLNIPEEFIDPITNEIMTIPMLLPSGKTLDKATLDKYLKNEAIWGRLPNDPFTNKAFTKDCEPILNNALKLRIDLFLSKNNETLSSHQLPTKRIVGGYSNTNKSCVLCKCVHQNDEQVYKLGCGHLICRQNIHILFDKQCLRCDKQINSSEVVRFFNNVPI</sequence>